<dbReference type="Pfam" id="PF03370">
    <property type="entry name" value="CBM_21"/>
    <property type="match status" value="1"/>
</dbReference>
<dbReference type="OMA" id="HRCGGSD"/>
<dbReference type="Proteomes" id="UP000265080">
    <property type="component" value="Chromosome 16"/>
</dbReference>
<accession>A0A3P8T7P7</accession>
<dbReference type="Gene3D" id="2.60.40.2440">
    <property type="entry name" value="Carbohydrate binding type-21 domain"/>
    <property type="match status" value="1"/>
</dbReference>
<evidence type="ECO:0000256" key="1">
    <source>
        <dbReference type="SAM" id="MobiDB-lite"/>
    </source>
</evidence>
<feature type="compositionally biased region" description="Polar residues" evidence="1">
    <location>
        <begin position="41"/>
        <end position="53"/>
    </location>
</feature>
<dbReference type="PROSITE" id="PS51159">
    <property type="entry name" value="CBM21"/>
    <property type="match status" value="1"/>
</dbReference>
<feature type="region of interest" description="Disordered" evidence="1">
    <location>
        <begin position="41"/>
        <end position="99"/>
    </location>
</feature>
<dbReference type="GO" id="GO:0000164">
    <property type="term" value="C:protein phosphatase type 1 complex"/>
    <property type="evidence" value="ECO:0007669"/>
    <property type="project" value="TreeGrafter"/>
</dbReference>
<dbReference type="PANTHER" id="PTHR12307:SF15">
    <property type="entry name" value="PROTEIN PHOSPHATASE 1 REGULATORY SUBUNIT 3C"/>
    <property type="match status" value="1"/>
</dbReference>
<feature type="compositionally biased region" description="Low complexity" evidence="1">
    <location>
        <begin position="61"/>
        <end position="84"/>
    </location>
</feature>
<dbReference type="GO" id="GO:2001069">
    <property type="term" value="F:glycogen binding"/>
    <property type="evidence" value="ECO:0007669"/>
    <property type="project" value="TreeGrafter"/>
</dbReference>
<reference evidence="3" key="3">
    <citation type="submission" date="2025-09" db="UniProtKB">
        <authorList>
            <consortium name="Ensembl"/>
        </authorList>
    </citation>
    <scope>IDENTIFICATION</scope>
</reference>
<reference evidence="3" key="2">
    <citation type="submission" date="2025-08" db="UniProtKB">
        <authorList>
            <consortium name="Ensembl"/>
        </authorList>
    </citation>
    <scope>IDENTIFICATION</scope>
</reference>
<reference evidence="3 4" key="1">
    <citation type="submission" date="2018-03" db="EMBL/GenBank/DDBJ databases">
        <title>Finding Nemo's genes: A chromosome-scale reference assembly of the genome of the orange clownfish Amphiprion percula.</title>
        <authorList>
            <person name="Lehmann R."/>
        </authorList>
    </citation>
    <scope>NUCLEOTIDE SEQUENCE</scope>
</reference>
<sequence length="346" mass="38600">MNCARVLQAFSHPQSAAIPVDLAMCLSLSQRQPLYQLLSTSPLKPTQHRSQPTDCPPRADLPSPHHLSSSSSHSRSSLSSSPVPSERRSCFRRDSGSSGMNKKRVVFADAKGLALTAVRLFIPEPSSPTPTLVIRSLPAKLEGQQSVSNKMQRPKFRLGFPQPTPDIKAFLGRLRETNVQLESCKISEHSLSGKVCAFHVSAESAVHLRVTFDSWRSHHDIPCTLLQQQRRGGFNVDVFSFDLSLPQNIDPQERMEFCVSFRPSPTGTTARWDDNRGQNYRVCMEKDEPDANQSSPNRFYPTLASYRPSLLPAHVSAGLQNSDVQHLQRTLSNRSRADWKTLCSVK</sequence>
<dbReference type="Ensembl" id="ENSAPET00000021990.1">
    <property type="protein sequence ID" value="ENSAPEP00000021420.1"/>
    <property type="gene ID" value="ENSAPEG00000015309.1"/>
</dbReference>
<protein>
    <recommendedName>
        <fullName evidence="2">CBM21 domain-containing protein</fullName>
    </recommendedName>
</protein>
<evidence type="ECO:0000259" key="2">
    <source>
        <dbReference type="PROSITE" id="PS51159"/>
    </source>
</evidence>
<proteinExistence type="predicted"/>
<dbReference type="InterPro" id="IPR038175">
    <property type="entry name" value="CBM21_dom_sf"/>
</dbReference>
<dbReference type="AlphaFoldDB" id="A0A3P8T7P7"/>
<evidence type="ECO:0000313" key="4">
    <source>
        <dbReference type="Proteomes" id="UP000265080"/>
    </source>
</evidence>
<organism evidence="3 4">
    <name type="scientific">Amphiprion percula</name>
    <name type="common">Orange clownfish</name>
    <name type="synonym">Lutjanus percula</name>
    <dbReference type="NCBI Taxonomy" id="161767"/>
    <lineage>
        <taxon>Eukaryota</taxon>
        <taxon>Metazoa</taxon>
        <taxon>Chordata</taxon>
        <taxon>Craniata</taxon>
        <taxon>Vertebrata</taxon>
        <taxon>Euteleostomi</taxon>
        <taxon>Actinopterygii</taxon>
        <taxon>Neopterygii</taxon>
        <taxon>Teleostei</taxon>
        <taxon>Neoteleostei</taxon>
        <taxon>Acanthomorphata</taxon>
        <taxon>Ovalentaria</taxon>
        <taxon>Pomacentridae</taxon>
        <taxon>Amphiprion</taxon>
    </lineage>
</organism>
<dbReference type="STRING" id="161767.ENSAPEP00000021420"/>
<dbReference type="GeneTree" id="ENSGT00940000159475"/>
<evidence type="ECO:0000313" key="3">
    <source>
        <dbReference type="Ensembl" id="ENSAPEP00000021420.1"/>
    </source>
</evidence>
<feature type="compositionally biased region" description="Basic and acidic residues" evidence="1">
    <location>
        <begin position="85"/>
        <end position="95"/>
    </location>
</feature>
<dbReference type="InterPro" id="IPR005036">
    <property type="entry name" value="CBM21_dom"/>
</dbReference>
<keyword evidence="4" id="KW-1185">Reference proteome</keyword>
<dbReference type="PANTHER" id="PTHR12307">
    <property type="entry name" value="PROTEIN PHOSPHATASE 1 REGULATORY SUBUNIT"/>
    <property type="match status" value="1"/>
</dbReference>
<dbReference type="InterPro" id="IPR050782">
    <property type="entry name" value="PP1_regulatory_subunit_3"/>
</dbReference>
<dbReference type="GO" id="GO:0005979">
    <property type="term" value="P:regulation of glycogen biosynthetic process"/>
    <property type="evidence" value="ECO:0007669"/>
    <property type="project" value="TreeGrafter"/>
</dbReference>
<name>A0A3P8T7P7_AMPPE</name>
<dbReference type="GO" id="GO:0008157">
    <property type="term" value="F:protein phosphatase 1 binding"/>
    <property type="evidence" value="ECO:0007669"/>
    <property type="project" value="TreeGrafter"/>
</dbReference>
<feature type="domain" description="CBM21" evidence="2">
    <location>
        <begin position="171"/>
        <end position="283"/>
    </location>
</feature>